<accession>A0AAW2I9K9</accession>
<dbReference type="InterPro" id="IPR026172">
    <property type="entry name" value="GSAP_fam"/>
</dbReference>
<proteinExistence type="predicted"/>
<organism evidence="2">
    <name type="scientific">Menopon gallinae</name>
    <name type="common">poultry shaft louse</name>
    <dbReference type="NCBI Taxonomy" id="328185"/>
    <lineage>
        <taxon>Eukaryota</taxon>
        <taxon>Metazoa</taxon>
        <taxon>Ecdysozoa</taxon>
        <taxon>Arthropoda</taxon>
        <taxon>Hexapoda</taxon>
        <taxon>Insecta</taxon>
        <taxon>Pterygota</taxon>
        <taxon>Neoptera</taxon>
        <taxon>Paraneoptera</taxon>
        <taxon>Psocodea</taxon>
        <taxon>Troctomorpha</taxon>
        <taxon>Phthiraptera</taxon>
        <taxon>Amblycera</taxon>
        <taxon>Menoponidae</taxon>
        <taxon>Menopon</taxon>
    </lineage>
</organism>
<feature type="domain" description="Gamma-secretase-activating protein C-terminal" evidence="1">
    <location>
        <begin position="697"/>
        <end position="810"/>
    </location>
</feature>
<dbReference type="GO" id="GO:0005802">
    <property type="term" value="C:trans-Golgi network"/>
    <property type="evidence" value="ECO:0007669"/>
    <property type="project" value="TreeGrafter"/>
</dbReference>
<gene>
    <name evidence="2" type="ORF">PYX00_000557</name>
</gene>
<dbReference type="InterPro" id="IPR028010">
    <property type="entry name" value="GSAP_C_dom"/>
</dbReference>
<dbReference type="PANTHER" id="PTHR13630">
    <property type="entry name" value="GAMMA-SECRETASE-ACTIVATING PROTEIN"/>
    <property type="match status" value="1"/>
</dbReference>
<dbReference type="GO" id="GO:1902004">
    <property type="term" value="P:positive regulation of amyloid-beta formation"/>
    <property type="evidence" value="ECO:0007669"/>
    <property type="project" value="TreeGrafter"/>
</dbReference>
<evidence type="ECO:0000313" key="2">
    <source>
        <dbReference type="EMBL" id="KAL0278879.1"/>
    </source>
</evidence>
<name>A0AAW2I9K9_9NEOP</name>
<comment type="caution">
    <text evidence="2">The sequence shown here is derived from an EMBL/GenBank/DDBJ whole genome shotgun (WGS) entry which is preliminary data.</text>
</comment>
<protein>
    <recommendedName>
        <fullName evidence="1">Gamma-secretase-activating protein C-terminal domain-containing protein</fullName>
    </recommendedName>
</protein>
<dbReference type="AlphaFoldDB" id="A0AAW2I9K9"/>
<reference evidence="2" key="1">
    <citation type="journal article" date="2024" name="Gigascience">
        <title>Chromosome-level genome of the poultry shaft louse Menopon gallinae provides insight into the host-switching and adaptive evolution of parasitic lice.</title>
        <authorList>
            <person name="Xu Y."/>
            <person name="Ma L."/>
            <person name="Liu S."/>
            <person name="Liang Y."/>
            <person name="Liu Q."/>
            <person name="He Z."/>
            <person name="Tian L."/>
            <person name="Duan Y."/>
            <person name="Cai W."/>
            <person name="Li H."/>
            <person name="Song F."/>
        </authorList>
    </citation>
    <scope>NUCLEOTIDE SEQUENCE</scope>
    <source>
        <strain evidence="2">Cailab_2023a</strain>
    </source>
</reference>
<dbReference type="PANTHER" id="PTHR13630:SF1">
    <property type="entry name" value="GAMMA-SECRETASE-ACTIVATING PROTEIN"/>
    <property type="match status" value="1"/>
</dbReference>
<sequence length="916" mass="104150">MVVFDNLANILREILTESSDTEEFKEWRLLGQEIQGQLLVGWVTESTTDTNLTPNMYIGVYQARKNDLKVLYKFNNVYNIIQASVNYSHTFLSYVVKEKESDSDSLEVYKHFIVSIPENPAEEGYMEPQSLGIIRSKQVMTNFLKWSKSKEISRLLIFIHLESITLYHIKRDDKCGKIEIVKTDSVTRIFTWAQWDCNIQSLYFIHFRKSSSAADGDDNVKQELSPTLSGLQFHEDMPHETVLNIPLNLPNLPHSEDCCHLYEDDPIPLRIHDCSLDLFVVHDRSGIVCICHYYLYQPIKPPSNDQIPEDDKNTVHLAYSVTLLHHGSVIHCVVPGVPWAQAKTMRPAFALLGAQYLVVYAPGIFTHLLDVGLSHEPFCHILMSSSLLEVPQSASRLVAISGVFTDDNPDTTASTSELTPTVMIDMPTMDLIEFEITVEDLMKCLTEVKSDSNRLSILHYFLVHESDLDYIEEILSILLEKPTDLNTTKYLQEILVGGAYSLAQRNLPSDTLFLVNLLPLTYMQPSGQSEVKVNQFTCTISQEILLNTALMLLSPQQRLVPYRTDIWTRLWGQLAKLSESPRFKPSQVFDKLLVSLGCYQPEALSRCSTPMSPASGLVPPCPLMDFAAFNQTGSTSSRKAIGLELPFLELDSCTASKQEHIISVNLRELSMHLLKHSLQESTIHVQAVATRYVAAQLEVSKQLCHLLTKLADIEEDMKTDKGFPLIQKLSEKQKYLLFTYFQRYYHAVDVLAYPLPQGFTSFFCYLGFATLSFNNFIQYLHNSVFELQIDVMKEIMKDIEDTKEGVNQKLRLLLLLPRSRAKRLLNTWPHAVSLMIRAREHSLNILSGVQSSRPRRLCLSRRPNQRCRGLAAFPSNDRLSPLDTFLDLLTAKASLTDLDFNLLIEATISSMEDNLN</sequence>
<dbReference type="EMBL" id="JARGDH010000001">
    <property type="protein sequence ID" value="KAL0278879.1"/>
    <property type="molecule type" value="Genomic_DNA"/>
</dbReference>
<dbReference type="Pfam" id="PF14959">
    <property type="entry name" value="GSAP-16"/>
    <property type="match status" value="1"/>
</dbReference>
<evidence type="ECO:0000259" key="1">
    <source>
        <dbReference type="Pfam" id="PF14959"/>
    </source>
</evidence>